<feature type="transmembrane region" description="Helical" evidence="7">
    <location>
        <begin position="214"/>
        <end position="234"/>
    </location>
</feature>
<evidence type="ECO:0000256" key="1">
    <source>
        <dbReference type="ARBA" id="ARBA00004651"/>
    </source>
</evidence>
<dbReference type="PROSITE" id="PS50928">
    <property type="entry name" value="ABC_TM1"/>
    <property type="match status" value="1"/>
</dbReference>
<reference evidence="10" key="1">
    <citation type="journal article" date="2019" name="Int. J. Syst. Evol. Microbiol.">
        <title>The Global Catalogue of Microorganisms (GCM) 10K type strain sequencing project: providing services to taxonomists for standard genome sequencing and annotation.</title>
        <authorList>
            <consortium name="The Broad Institute Genomics Platform"/>
            <consortium name="The Broad Institute Genome Sequencing Center for Infectious Disease"/>
            <person name="Wu L."/>
            <person name="Ma J."/>
        </authorList>
    </citation>
    <scope>NUCLEOTIDE SEQUENCE [LARGE SCALE GENOMIC DNA]</scope>
    <source>
        <strain evidence="10">CGMCC 4.1415</strain>
    </source>
</reference>
<evidence type="ECO:0000256" key="5">
    <source>
        <dbReference type="ARBA" id="ARBA00022989"/>
    </source>
</evidence>
<feature type="domain" description="ABC transmembrane type-1" evidence="8">
    <location>
        <begin position="51"/>
        <end position="235"/>
    </location>
</feature>
<dbReference type="Proteomes" id="UP001596016">
    <property type="component" value="Unassembled WGS sequence"/>
</dbReference>
<dbReference type="SUPFAM" id="SSF161098">
    <property type="entry name" value="MetI-like"/>
    <property type="match status" value="1"/>
</dbReference>
<evidence type="ECO:0000313" key="9">
    <source>
        <dbReference type="EMBL" id="MFC5387098.1"/>
    </source>
</evidence>
<proteinExistence type="inferred from homology"/>
<evidence type="ECO:0000313" key="10">
    <source>
        <dbReference type="Proteomes" id="UP001596016"/>
    </source>
</evidence>
<protein>
    <submittedName>
        <fullName evidence="9">ABC transporter permease</fullName>
    </submittedName>
</protein>
<keyword evidence="5 7" id="KW-1133">Transmembrane helix</keyword>
<keyword evidence="10" id="KW-1185">Reference proteome</keyword>
<dbReference type="CDD" id="cd06261">
    <property type="entry name" value="TM_PBP2"/>
    <property type="match status" value="1"/>
</dbReference>
<evidence type="ECO:0000256" key="3">
    <source>
        <dbReference type="ARBA" id="ARBA00022475"/>
    </source>
</evidence>
<dbReference type="PANTHER" id="PTHR30151:SF20">
    <property type="entry name" value="ABC TRANSPORTER PERMEASE PROTEIN HI_0355-RELATED"/>
    <property type="match status" value="1"/>
</dbReference>
<feature type="transmembrane region" description="Helical" evidence="7">
    <location>
        <begin position="93"/>
        <end position="115"/>
    </location>
</feature>
<evidence type="ECO:0000256" key="7">
    <source>
        <dbReference type="RuleBase" id="RU363032"/>
    </source>
</evidence>
<evidence type="ECO:0000256" key="2">
    <source>
        <dbReference type="ARBA" id="ARBA00022448"/>
    </source>
</evidence>
<dbReference type="PROSITE" id="PS51257">
    <property type="entry name" value="PROKAR_LIPOPROTEIN"/>
    <property type="match status" value="1"/>
</dbReference>
<dbReference type="EMBL" id="JBHSLL010000052">
    <property type="protein sequence ID" value="MFC5387098.1"/>
    <property type="molecule type" value="Genomic_DNA"/>
</dbReference>
<evidence type="ECO:0000259" key="8">
    <source>
        <dbReference type="PROSITE" id="PS50928"/>
    </source>
</evidence>
<keyword evidence="6 7" id="KW-0472">Membrane</keyword>
<keyword evidence="4 7" id="KW-0812">Transmembrane</keyword>
<dbReference type="InterPro" id="IPR000515">
    <property type="entry name" value="MetI-like"/>
</dbReference>
<dbReference type="RefSeq" id="WP_378230733.1">
    <property type="nucleotide sequence ID" value="NZ_JBHSLL010000052.1"/>
</dbReference>
<organism evidence="9 10">
    <name type="scientific">Aquamicrobium segne</name>
    <dbReference type="NCBI Taxonomy" id="469547"/>
    <lineage>
        <taxon>Bacteria</taxon>
        <taxon>Pseudomonadati</taxon>
        <taxon>Pseudomonadota</taxon>
        <taxon>Alphaproteobacteria</taxon>
        <taxon>Hyphomicrobiales</taxon>
        <taxon>Phyllobacteriaceae</taxon>
        <taxon>Aquamicrobium</taxon>
    </lineage>
</organism>
<accession>A0ABW0H399</accession>
<comment type="caution">
    <text evidence="9">The sequence shown here is derived from an EMBL/GenBank/DDBJ whole genome shotgun (WGS) entry which is preliminary data.</text>
</comment>
<dbReference type="Pfam" id="PF00528">
    <property type="entry name" value="BPD_transp_1"/>
    <property type="match status" value="1"/>
</dbReference>
<comment type="similarity">
    <text evidence="7">Belongs to the binding-protein-dependent transport system permease family.</text>
</comment>
<sequence>MSLRRIGTVIMVTMGCLLVWQVLVIATGVPHFILPDPQAVVRAMASHQTVLARAALHTGAEIIIGFAIGAAVGAGLAVVMAAFPRLAAALRPVLLFSQVIPIFALAPLLTLWLGYGMAPKITVTALICFFPVASAFLDGLLRTSPACLDLAQTMDTGRWRTMWHLRIPMALPMLGSGLKLAAVYAPIGAVIGEWVGGSEGLGAVMIHANGRMRIDLSFAALMLVTVIALAFHWVTSTFVDRAFARFS</sequence>
<comment type="subcellular location">
    <subcellularLocation>
        <location evidence="1 7">Cell membrane</location>
        <topology evidence="1 7">Multi-pass membrane protein</topology>
    </subcellularLocation>
</comment>
<evidence type="ECO:0000256" key="4">
    <source>
        <dbReference type="ARBA" id="ARBA00022692"/>
    </source>
</evidence>
<feature type="transmembrane region" description="Helical" evidence="7">
    <location>
        <begin position="54"/>
        <end position="81"/>
    </location>
</feature>
<feature type="transmembrane region" description="Helical" evidence="7">
    <location>
        <begin position="12"/>
        <end position="34"/>
    </location>
</feature>
<keyword evidence="2 7" id="KW-0813">Transport</keyword>
<dbReference type="InterPro" id="IPR035906">
    <property type="entry name" value="MetI-like_sf"/>
</dbReference>
<evidence type="ECO:0000256" key="6">
    <source>
        <dbReference type="ARBA" id="ARBA00023136"/>
    </source>
</evidence>
<keyword evidence="3" id="KW-1003">Cell membrane</keyword>
<feature type="transmembrane region" description="Helical" evidence="7">
    <location>
        <begin position="121"/>
        <end position="141"/>
    </location>
</feature>
<dbReference type="PANTHER" id="PTHR30151">
    <property type="entry name" value="ALKANE SULFONATE ABC TRANSPORTER-RELATED, MEMBRANE SUBUNIT"/>
    <property type="match status" value="1"/>
</dbReference>
<gene>
    <name evidence="9" type="ORF">ACFPLB_14125</name>
</gene>
<name>A0ABW0H399_9HYPH</name>
<dbReference type="Gene3D" id="1.10.3720.10">
    <property type="entry name" value="MetI-like"/>
    <property type="match status" value="1"/>
</dbReference>